<dbReference type="GO" id="GO:0010506">
    <property type="term" value="P:regulation of autophagy"/>
    <property type="evidence" value="ECO:0007669"/>
    <property type="project" value="InterPro"/>
</dbReference>
<dbReference type="InterPro" id="IPR011009">
    <property type="entry name" value="Kinase-like_dom_sf"/>
</dbReference>
<dbReference type="InterPro" id="IPR045269">
    <property type="entry name" value="Atg1-like"/>
</dbReference>
<dbReference type="GO" id="GO:0004674">
    <property type="term" value="F:protein serine/threonine kinase activity"/>
    <property type="evidence" value="ECO:0007669"/>
    <property type="project" value="InterPro"/>
</dbReference>
<dbReference type="Gene3D" id="1.10.510.10">
    <property type="entry name" value="Transferase(Phosphotransferase) domain 1"/>
    <property type="match status" value="1"/>
</dbReference>
<evidence type="ECO:0000259" key="1">
    <source>
        <dbReference type="PROSITE" id="PS50011"/>
    </source>
</evidence>
<dbReference type="PANTHER" id="PTHR24348">
    <property type="entry name" value="SERINE/THREONINE-PROTEIN KINASE UNC-51-RELATED"/>
    <property type="match status" value="1"/>
</dbReference>
<dbReference type="SUPFAM" id="SSF56112">
    <property type="entry name" value="Protein kinase-like (PK-like)"/>
    <property type="match status" value="1"/>
</dbReference>
<accession>A0A7S3JJU3</accession>
<proteinExistence type="predicted"/>
<dbReference type="Pfam" id="PF00069">
    <property type="entry name" value="Pkinase"/>
    <property type="match status" value="1"/>
</dbReference>
<reference evidence="2" key="1">
    <citation type="submission" date="2021-01" db="EMBL/GenBank/DDBJ databases">
        <authorList>
            <person name="Corre E."/>
            <person name="Pelletier E."/>
            <person name="Niang G."/>
            <person name="Scheremetjew M."/>
            <person name="Finn R."/>
            <person name="Kale V."/>
            <person name="Holt S."/>
            <person name="Cochrane G."/>
            <person name="Meng A."/>
            <person name="Brown T."/>
            <person name="Cohen L."/>
        </authorList>
    </citation>
    <scope>NUCLEOTIDE SEQUENCE</scope>
    <source>
        <strain evidence="2">FSP1.4</strain>
    </source>
</reference>
<feature type="domain" description="Protein kinase" evidence="1">
    <location>
        <begin position="1"/>
        <end position="221"/>
    </location>
</feature>
<dbReference type="PROSITE" id="PS00108">
    <property type="entry name" value="PROTEIN_KINASE_ST"/>
    <property type="match status" value="1"/>
</dbReference>
<protein>
    <recommendedName>
        <fullName evidence="1">Protein kinase domain-containing protein</fullName>
    </recommendedName>
</protein>
<dbReference type="InterPro" id="IPR000719">
    <property type="entry name" value="Prot_kinase_dom"/>
</dbReference>
<evidence type="ECO:0000313" key="2">
    <source>
        <dbReference type="EMBL" id="CAE0355252.1"/>
    </source>
</evidence>
<dbReference type="EMBL" id="HBII01034170">
    <property type="protein sequence ID" value="CAE0355252.1"/>
    <property type="molecule type" value="Transcribed_RNA"/>
</dbReference>
<sequence>MRPNSKVACKMIKRNLSKKAMSYIYQEIFIMQQTCHENVLRYIDAKRTKKSIYIFLEYCNGGDLRRLFDLKCGKLDEGFSKIILKQIAEGLSYLNSKNVMHRDLKLENILLNFPDYTGEGQVPDEYIENFDYKKKDRIEVIIGDLGFARTVDENKLVQSYLGTPLNMAPEIMNGESYSTKVDIWSFGTIMYELLVGFTPFTGYDPNDLAKNVNVGSYGVPK</sequence>
<dbReference type="InterPro" id="IPR008271">
    <property type="entry name" value="Ser/Thr_kinase_AS"/>
</dbReference>
<dbReference type="PIRSF" id="PIRSF000654">
    <property type="entry name" value="Integrin-linked_kinase"/>
    <property type="match status" value="1"/>
</dbReference>
<organism evidence="2">
    <name type="scientific">Euplotes harpa</name>
    <dbReference type="NCBI Taxonomy" id="151035"/>
    <lineage>
        <taxon>Eukaryota</taxon>
        <taxon>Sar</taxon>
        <taxon>Alveolata</taxon>
        <taxon>Ciliophora</taxon>
        <taxon>Intramacronucleata</taxon>
        <taxon>Spirotrichea</taxon>
        <taxon>Hypotrichia</taxon>
        <taxon>Euplotida</taxon>
        <taxon>Euplotidae</taxon>
        <taxon>Euplotes</taxon>
    </lineage>
</organism>
<name>A0A7S3JJU3_9SPIT</name>
<dbReference type="GO" id="GO:0005737">
    <property type="term" value="C:cytoplasm"/>
    <property type="evidence" value="ECO:0007669"/>
    <property type="project" value="TreeGrafter"/>
</dbReference>
<dbReference type="AlphaFoldDB" id="A0A7S3JJU3"/>
<dbReference type="GO" id="GO:0005524">
    <property type="term" value="F:ATP binding"/>
    <property type="evidence" value="ECO:0007669"/>
    <property type="project" value="InterPro"/>
</dbReference>
<dbReference type="Gene3D" id="3.30.200.20">
    <property type="entry name" value="Phosphorylase Kinase, domain 1"/>
    <property type="match status" value="1"/>
</dbReference>
<dbReference type="PROSITE" id="PS50011">
    <property type="entry name" value="PROTEIN_KINASE_DOM"/>
    <property type="match status" value="1"/>
</dbReference>
<dbReference type="SMART" id="SM00220">
    <property type="entry name" value="S_TKc"/>
    <property type="match status" value="1"/>
</dbReference>
<gene>
    <name evidence="2" type="ORF">EHAR0213_LOCUS14169</name>
</gene>